<dbReference type="Pfam" id="PF18883">
    <property type="entry name" value="AC_1"/>
    <property type="match status" value="1"/>
</dbReference>
<evidence type="ECO:0000256" key="3">
    <source>
        <dbReference type="SAM" id="SignalP"/>
    </source>
</evidence>
<protein>
    <submittedName>
        <fullName evidence="6">Outer membrane autotransporter protein</fullName>
    </submittedName>
    <submittedName>
        <fullName evidence="5">Putative Outer membrane autotransporter barrel</fullName>
    </submittedName>
</protein>
<dbReference type="Pfam" id="PF12951">
    <property type="entry name" value="PATR"/>
    <property type="match status" value="6"/>
</dbReference>
<dbReference type="KEGG" id="xdo:XDD1_1626"/>
<dbReference type="InterPro" id="IPR013425">
    <property type="entry name" value="Autotrns_rpt"/>
</dbReference>
<dbReference type="Gene3D" id="2.160.20.20">
    <property type="match status" value="1"/>
</dbReference>
<feature type="signal peptide" evidence="3">
    <location>
        <begin position="1"/>
        <end position="28"/>
    </location>
</feature>
<feature type="region of interest" description="Disordered" evidence="2">
    <location>
        <begin position="1258"/>
        <end position="1297"/>
    </location>
</feature>
<evidence type="ECO:0000313" key="8">
    <source>
        <dbReference type="Proteomes" id="UP000324170"/>
    </source>
</evidence>
<dbReference type="PROSITE" id="PS51257">
    <property type="entry name" value="PROKAR_LIPOPROTEIN"/>
    <property type="match status" value="1"/>
</dbReference>
<proteinExistence type="predicted"/>
<dbReference type="CDD" id="cd01344">
    <property type="entry name" value="PL2_Passenger_AT"/>
    <property type="match status" value="1"/>
</dbReference>
<feature type="domain" description="Autotransporter" evidence="4">
    <location>
        <begin position="1290"/>
        <end position="1575"/>
    </location>
</feature>
<dbReference type="EMBL" id="VNHN01000001">
    <property type="protein sequence ID" value="TYP17224.1"/>
    <property type="molecule type" value="Genomic_DNA"/>
</dbReference>
<feature type="compositionally biased region" description="Basic and acidic residues" evidence="2">
    <location>
        <begin position="1222"/>
        <end position="1238"/>
    </location>
</feature>
<dbReference type="Proteomes" id="UP000324170">
    <property type="component" value="Unassembled WGS sequence"/>
</dbReference>
<evidence type="ECO:0000313" key="7">
    <source>
        <dbReference type="Proteomes" id="UP000032721"/>
    </source>
</evidence>
<feature type="compositionally biased region" description="Basic and acidic residues" evidence="2">
    <location>
        <begin position="1262"/>
        <end position="1281"/>
    </location>
</feature>
<dbReference type="InterPro" id="IPR051551">
    <property type="entry name" value="Autotransporter_adhesion"/>
</dbReference>
<keyword evidence="8" id="KW-1185">Reference proteome</keyword>
<dbReference type="OrthoDB" id="6053567at2"/>
<dbReference type="InterPro" id="IPR012332">
    <property type="entry name" value="Autotransporter_pectin_lyase_C"/>
</dbReference>
<evidence type="ECO:0000259" key="4">
    <source>
        <dbReference type="PROSITE" id="PS51208"/>
    </source>
</evidence>
<feature type="region of interest" description="Disordered" evidence="2">
    <location>
        <begin position="1209"/>
        <end position="1239"/>
    </location>
</feature>
<accession>A0A068QU12</accession>
<dbReference type="Gene3D" id="2.40.128.130">
    <property type="entry name" value="Autotransporter beta-domain"/>
    <property type="match status" value="1"/>
</dbReference>
<sequence length="1575" mass="163079">MKIYRKAILPIALRVALFFPGISVHAVAASSCGSSGTTTTICDNQTQPYNVSAGENLIIEKRASIDVPQGVDKDHSDSYNLKYSAVNVGSNQDLDPVISVDSIENNGILQGSGGVTVTYSGSVGKLLNHGSISGNSGAIWVSGHIGTLDNDGVIKPENASDAVQSILLSYGMQNSGKGKIETIINRKGGSIDGISVQMAELNTLNNHGTLTSEDSFPDDGTIYIQGGGQVGIFNNDGTVTGPNHGIVITNGGYLDTLNNQPGGKGITADQDAIQVTGQDTSGKSSKIKQITNASTIYGKQNGIDIDDKGVVDTIMNLDGGVIQGDKFSIHNQGTITNGIDNAGTINGNVELGGATLSMSGSKATLNGDVHGTKDSQVIIGSKGSLDLTFTHDMDVGAVKVLSGSALRLGDGQTTGRLSGDIDNQGDLYFNRSDKATYQHNINGAGSVHQIGSGTTILTGANTYTGETKIESGTLQLGDNGTTGSIDKTAKVTIGQDGVLAFDHTAPTTFAADIEGIGTLRQQGTGDLTLTGNVATGKPITVTSGKLRFGDGTTIGKLSLSGIDNQGAVIVAGAANSEVTLGGEISGAGTLEVTGGKAIVTGDSTYSGQTTIGKGATLQLGNGGTGGNLAKSAILNSGTLTFNPNGTRSFDGAISANGHIDKIGSGITMLNSDSSAFTGSTSVEGGTLAVDGKLGTTASTLNVKNGGTVDGTGIIGGKTTIESGGHLTGKRGNALTFGHDLILSSGANVDISLGAENAPASALFNVHGDLTLAGTLNVTELSGFAVGEYDIFNYGGTLKNNGMTFTGGKPDSLSLDTNRGKEVYLTNTGGMLLNYWDGGDPRKYNNGTIDGGDGVWQVGGNHNWTSKTGQFNASWKNTDQFAIFAGTAGTVQVDDSGGNVTVNGMQFSSDGYKITGASLVLENDQGGSAKIRVGTGNKSKAGWVATIESDLTGSATLETTDYGTLILKGKNGYTGGTKVTRGVLQVGDGGIQGSISGDVAIGSEGKLVFNRADQMKFSGSLKGQGQLVQAGSGTTLLTGVNTYAGTTEVQGGTLRQGAEGAFSAVSSHTVGEHGTLDMGGFNATVSALNNSGTVLAGGDDKAVGRTLTITGNYSGNNGMVNLSTVLEGDNSKTDRLVVNGSTSGTTHLAIKNVAGNGAPTKEGIKVVEVQGTSDGTFSLAGDYRYKGEPAVVAGAYAYRLYKNGTDNTDGSWYLRSSLTSPEPKPDPKPEPKPKPEPPRLYHAGVSVYEAYGRVLQTLNTPETLRDRTEGRKAQRLGKDEFRSSAGEGSTDESTSNGAWGRMTASYGKLSPHVSTSGADAITYNMVRAQVGMDKRFYENNQGSVTGGGFLQYSNVNANVGSVHGEGNIRANGYTLGTTSTWHGNNQFYLDGLAQVTYFGNDLNSKTASRHLGDNKSALGYALSLEAGQQFDLTPEWSLTPQAQLAFSSVKMNDFHDTFGTKIRFDQSESMKLRLGTTIDYRQKWRDEQNKDGKAANLYGLFNIRQELLGRNDTVDVADVTFHAGNDRTWAESGVGGSYSWNDNNSFVYGQTSVNTSLNNFADSYELSAKIGLKATW</sequence>
<dbReference type="SMART" id="SM00869">
    <property type="entry name" value="Autotransporter"/>
    <property type="match status" value="1"/>
</dbReference>
<dbReference type="InterPro" id="IPR005546">
    <property type="entry name" value="Autotransporte_beta"/>
</dbReference>
<dbReference type="InterPro" id="IPR006315">
    <property type="entry name" value="OM_autotransptr_brl_dom"/>
</dbReference>
<dbReference type="RefSeq" id="WP_045970050.1">
    <property type="nucleotide sequence ID" value="NZ_CAWMED010000001.1"/>
</dbReference>
<dbReference type="EMBL" id="FO704550">
    <property type="protein sequence ID" value="CDG17325.1"/>
    <property type="molecule type" value="Genomic_DNA"/>
</dbReference>
<dbReference type="HOGENOM" id="CLU_002551_3_1_6"/>
<evidence type="ECO:0000313" key="5">
    <source>
        <dbReference type="EMBL" id="CDG17325.1"/>
    </source>
</evidence>
<dbReference type="SUPFAM" id="SSF51126">
    <property type="entry name" value="Pectin lyase-like"/>
    <property type="match status" value="2"/>
</dbReference>
<evidence type="ECO:0000256" key="1">
    <source>
        <dbReference type="ARBA" id="ARBA00022729"/>
    </source>
</evidence>
<dbReference type="GO" id="GO:0019867">
    <property type="term" value="C:outer membrane"/>
    <property type="evidence" value="ECO:0007669"/>
    <property type="project" value="InterPro"/>
</dbReference>
<dbReference type="Proteomes" id="UP000032721">
    <property type="component" value="Chromosome"/>
</dbReference>
<dbReference type="NCBIfam" id="TIGR01414">
    <property type="entry name" value="autotrans_barl"/>
    <property type="match status" value="1"/>
</dbReference>
<feature type="compositionally biased region" description="Polar residues" evidence="2">
    <location>
        <begin position="1209"/>
        <end position="1219"/>
    </location>
</feature>
<dbReference type="STRING" id="351671.XDD1_1626"/>
<dbReference type="SUPFAM" id="SSF103515">
    <property type="entry name" value="Autotransporter"/>
    <property type="match status" value="1"/>
</dbReference>
<dbReference type="PANTHER" id="PTHR35037:SF3">
    <property type="entry name" value="C-TERMINAL REGION OF AIDA-LIKE PROTEIN"/>
    <property type="match status" value="1"/>
</dbReference>
<reference evidence="6 8" key="2">
    <citation type="submission" date="2019-07" db="EMBL/GenBank/DDBJ databases">
        <title>Genomic Encyclopedia of Type Strains, Phase I: the one thousand microbial genomes (KMG-I) project.</title>
        <authorList>
            <person name="Kyrpides N."/>
        </authorList>
    </citation>
    <scope>NUCLEOTIDE SEQUENCE [LARGE SCALE GENOMIC DNA]</scope>
    <source>
        <strain evidence="6 8">DSM 17909</strain>
    </source>
</reference>
<dbReference type="InterPro" id="IPR043990">
    <property type="entry name" value="AC_1"/>
</dbReference>
<reference evidence="5 7" key="1">
    <citation type="submission" date="2013-07" db="EMBL/GenBank/DDBJ databases">
        <authorList>
            <person name="Genoscope - CEA"/>
        </authorList>
    </citation>
    <scope>NUCLEOTIDE SEQUENCE [LARGE SCALE GENOMIC DNA]</scope>
    <source>
        <strain evidence="5">FRM16</strain>
        <strain evidence="7">FRM16 / DSM 17909</strain>
    </source>
</reference>
<dbReference type="PANTHER" id="PTHR35037">
    <property type="entry name" value="C-TERMINAL REGION OF AIDA-LIKE PROTEIN"/>
    <property type="match status" value="1"/>
</dbReference>
<organism evidence="5 7">
    <name type="scientific">Xenorhabdus doucetiae</name>
    <dbReference type="NCBI Taxonomy" id="351671"/>
    <lineage>
        <taxon>Bacteria</taxon>
        <taxon>Pseudomonadati</taxon>
        <taxon>Pseudomonadota</taxon>
        <taxon>Gammaproteobacteria</taxon>
        <taxon>Enterobacterales</taxon>
        <taxon>Morganellaceae</taxon>
        <taxon>Xenorhabdus</taxon>
    </lineage>
</organism>
<dbReference type="NCBIfam" id="TIGR02601">
    <property type="entry name" value="autotrns_rpt"/>
    <property type="match status" value="4"/>
</dbReference>
<dbReference type="InterPro" id="IPR011050">
    <property type="entry name" value="Pectin_lyase_fold/virulence"/>
</dbReference>
<dbReference type="PROSITE" id="PS51208">
    <property type="entry name" value="AUTOTRANSPORTER"/>
    <property type="match status" value="1"/>
</dbReference>
<gene>
    <name evidence="6" type="ORF">LY16_00106</name>
    <name evidence="5" type="ORF">XDD1_1626</name>
</gene>
<dbReference type="Pfam" id="PF03797">
    <property type="entry name" value="Autotransporter"/>
    <property type="match status" value="1"/>
</dbReference>
<dbReference type="InterPro" id="IPR036709">
    <property type="entry name" value="Autotransporte_beta_dom_sf"/>
</dbReference>
<evidence type="ECO:0000313" key="6">
    <source>
        <dbReference type="EMBL" id="TYP17224.1"/>
    </source>
</evidence>
<feature type="chain" id="PRO_5001652145" evidence="3">
    <location>
        <begin position="29"/>
        <end position="1575"/>
    </location>
</feature>
<evidence type="ECO:0000256" key="2">
    <source>
        <dbReference type="SAM" id="MobiDB-lite"/>
    </source>
</evidence>
<name>A0A068QU12_9GAMM</name>
<keyword evidence="1 3" id="KW-0732">Signal</keyword>